<name>A0A9X2VNF3_9PSEU</name>
<dbReference type="GO" id="GO:0008933">
    <property type="term" value="F:peptidoglycan lytic transglycosylase activity"/>
    <property type="evidence" value="ECO:0007669"/>
    <property type="project" value="TreeGrafter"/>
</dbReference>
<keyword evidence="2" id="KW-0472">Membrane</keyword>
<proteinExistence type="predicted"/>
<accession>A0A9X2VNF3</accession>
<dbReference type="SUPFAM" id="SSF53955">
    <property type="entry name" value="Lysozyme-like"/>
    <property type="match status" value="1"/>
</dbReference>
<dbReference type="Gene3D" id="1.10.530.10">
    <property type="match status" value="1"/>
</dbReference>
<comment type="caution">
    <text evidence="4">The sequence shown here is derived from an EMBL/GenBank/DDBJ whole genome shotgun (WGS) entry which is preliminary data.</text>
</comment>
<dbReference type="GO" id="GO:0009253">
    <property type="term" value="P:peptidoglycan catabolic process"/>
    <property type="evidence" value="ECO:0007669"/>
    <property type="project" value="TreeGrafter"/>
</dbReference>
<keyword evidence="5" id="KW-1185">Reference proteome</keyword>
<feature type="domain" description="Transglycosylase SLT" evidence="3">
    <location>
        <begin position="191"/>
        <end position="238"/>
    </location>
</feature>
<keyword evidence="2" id="KW-1133">Transmembrane helix</keyword>
<evidence type="ECO:0000313" key="5">
    <source>
        <dbReference type="Proteomes" id="UP001141259"/>
    </source>
</evidence>
<keyword evidence="2" id="KW-0812">Transmembrane</keyword>
<evidence type="ECO:0000256" key="2">
    <source>
        <dbReference type="SAM" id="Phobius"/>
    </source>
</evidence>
<evidence type="ECO:0000256" key="1">
    <source>
        <dbReference type="SAM" id="MobiDB-lite"/>
    </source>
</evidence>
<dbReference type="RefSeq" id="WP_259625411.1">
    <property type="nucleotide sequence ID" value="NZ_JANYMP010000011.1"/>
</dbReference>
<dbReference type="InterPro" id="IPR031304">
    <property type="entry name" value="SLT_2"/>
</dbReference>
<dbReference type="Pfam" id="PF13406">
    <property type="entry name" value="SLT_2"/>
    <property type="match status" value="1"/>
</dbReference>
<dbReference type="InterPro" id="IPR043426">
    <property type="entry name" value="MltB-like"/>
</dbReference>
<feature type="transmembrane region" description="Helical" evidence="2">
    <location>
        <begin position="26"/>
        <end position="46"/>
    </location>
</feature>
<dbReference type="AlphaFoldDB" id="A0A9X2VNF3"/>
<dbReference type="PANTHER" id="PTHR30163">
    <property type="entry name" value="MEMBRANE-BOUND LYTIC MUREIN TRANSGLYCOSYLASE B"/>
    <property type="match status" value="1"/>
</dbReference>
<keyword evidence="4" id="KW-0328">Glycosyltransferase</keyword>
<sequence>MVVTPPSKLTPSPRSRGGAGGLAGRLGLALLLVMIVAAGAWGLGALDRKPVVQPKADFPVPFQLIEPGTEIPDAAGQVPQAAPSNGQQDTTDPIDEWAGKVSDKTDIPKRALRAYALADLTMKAQAPACRISWSTLAGVGRIESHHGFINGAKLGDDGRTTLPIIGIPLDGRPGVKAIGDTDGGSLDGDTTWDRAVGPMQFIPTTWVKYAQRANGDGNPPDPQNIDDAALATARYLCSGDRDMGNSEGWWAAVWQYNNSTEYGQNVFSGADAYARASVTI</sequence>
<dbReference type="PANTHER" id="PTHR30163:SF8">
    <property type="entry name" value="LYTIC MUREIN TRANSGLYCOSYLASE"/>
    <property type="match status" value="1"/>
</dbReference>
<evidence type="ECO:0000259" key="3">
    <source>
        <dbReference type="Pfam" id="PF13406"/>
    </source>
</evidence>
<feature type="compositionally biased region" description="Polar residues" evidence="1">
    <location>
        <begin position="82"/>
        <end position="91"/>
    </location>
</feature>
<evidence type="ECO:0000313" key="4">
    <source>
        <dbReference type="EMBL" id="MCS7479916.1"/>
    </source>
</evidence>
<feature type="region of interest" description="Disordered" evidence="1">
    <location>
        <begin position="1"/>
        <end position="20"/>
    </location>
</feature>
<keyword evidence="4" id="KW-0808">Transferase</keyword>
<dbReference type="InterPro" id="IPR023346">
    <property type="entry name" value="Lysozyme-like_dom_sf"/>
</dbReference>
<dbReference type="GO" id="GO:0016757">
    <property type="term" value="F:glycosyltransferase activity"/>
    <property type="evidence" value="ECO:0007669"/>
    <property type="project" value="UniProtKB-KW"/>
</dbReference>
<dbReference type="EC" id="2.4.-.-" evidence="4"/>
<organism evidence="4 5">
    <name type="scientific">Umezawaea endophytica</name>
    <dbReference type="NCBI Taxonomy" id="1654476"/>
    <lineage>
        <taxon>Bacteria</taxon>
        <taxon>Bacillati</taxon>
        <taxon>Actinomycetota</taxon>
        <taxon>Actinomycetes</taxon>
        <taxon>Pseudonocardiales</taxon>
        <taxon>Pseudonocardiaceae</taxon>
        <taxon>Umezawaea</taxon>
    </lineage>
</organism>
<protein>
    <submittedName>
        <fullName evidence="4">Lytic murein transglycosylase</fullName>
        <ecNumber evidence="4">2.4.-.-</ecNumber>
    </submittedName>
</protein>
<dbReference type="Proteomes" id="UP001141259">
    <property type="component" value="Unassembled WGS sequence"/>
</dbReference>
<reference evidence="4" key="1">
    <citation type="submission" date="2022-08" db="EMBL/GenBank/DDBJ databases">
        <authorList>
            <person name="Tistechok S."/>
            <person name="Samborskyy M."/>
            <person name="Roman I."/>
        </authorList>
    </citation>
    <scope>NUCLEOTIDE SEQUENCE</scope>
    <source>
        <strain evidence="4">DSM 103496</strain>
    </source>
</reference>
<feature type="region of interest" description="Disordered" evidence="1">
    <location>
        <begin position="70"/>
        <end position="98"/>
    </location>
</feature>
<dbReference type="EMBL" id="JANYMP010000011">
    <property type="protein sequence ID" value="MCS7479916.1"/>
    <property type="molecule type" value="Genomic_DNA"/>
</dbReference>
<gene>
    <name evidence="4" type="ORF">NZH93_23900</name>
</gene>